<name>C0ZNG4_RHOE4</name>
<protein>
    <recommendedName>
        <fullName evidence="2">TadE-like domain-containing protein</fullName>
    </recommendedName>
</protein>
<dbReference type="AlphaFoldDB" id="C0ZNG4"/>
<feature type="transmembrane region" description="Helical" evidence="1">
    <location>
        <begin position="20"/>
        <end position="42"/>
    </location>
</feature>
<feature type="domain" description="TadE-like" evidence="2">
    <location>
        <begin position="14"/>
        <end position="56"/>
    </location>
</feature>
<evidence type="ECO:0000313" key="3">
    <source>
        <dbReference type="EMBL" id="BAH31216.1"/>
    </source>
</evidence>
<gene>
    <name evidence="3" type="ordered locus">RER_05080</name>
</gene>
<keyword evidence="1" id="KW-0812">Transmembrane</keyword>
<reference evidence="4" key="1">
    <citation type="submission" date="2005-03" db="EMBL/GenBank/DDBJ databases">
        <title>Comparison of the complete genome sequences of Rhodococcus erythropolis PR4 and Rhodococcus opacus B4.</title>
        <authorList>
            <person name="Takarada H."/>
            <person name="Sekine M."/>
            <person name="Hosoyama A."/>
            <person name="Yamada R."/>
            <person name="Fujisawa T."/>
            <person name="Omata S."/>
            <person name="Shimizu A."/>
            <person name="Tsukatani N."/>
            <person name="Tanikawa S."/>
            <person name="Fujita N."/>
            <person name="Harayama S."/>
        </authorList>
    </citation>
    <scope>NUCLEOTIDE SEQUENCE [LARGE SCALE GENOMIC DNA]</scope>
    <source>
        <strain evidence="4">PR4 / NBRC 100887</strain>
    </source>
</reference>
<dbReference type="EMBL" id="AP008957">
    <property type="protein sequence ID" value="BAH31216.1"/>
    <property type="molecule type" value="Genomic_DNA"/>
</dbReference>
<dbReference type="InterPro" id="IPR012495">
    <property type="entry name" value="TadE-like_dom"/>
</dbReference>
<reference evidence="3 4" key="2">
    <citation type="journal article" date="2006" name="Environ. Microbiol.">
        <title>Sequence analysis of three plasmids harboured in Rhodococcus erythropolis strain PR4.</title>
        <authorList>
            <person name="Sekine M."/>
            <person name="Tanikawa S."/>
            <person name="Omata S."/>
            <person name="Saito M."/>
            <person name="Fujisawa T."/>
            <person name="Tsukatani N."/>
            <person name="Tajima T."/>
            <person name="Sekigawa T."/>
            <person name="Kosugi H."/>
            <person name="Matsuo Y."/>
            <person name="Nishiko R."/>
            <person name="Imamura K."/>
            <person name="Ito M."/>
            <person name="Narita H."/>
            <person name="Tago S."/>
            <person name="Fujita N."/>
            <person name="Harayama S."/>
        </authorList>
    </citation>
    <scope>NUCLEOTIDE SEQUENCE [LARGE SCALE GENOMIC DNA]</scope>
    <source>
        <strain evidence="4">PR4 / NBRC 100887</strain>
    </source>
</reference>
<organism evidence="3 4">
    <name type="scientific">Rhodococcus erythropolis (strain PR4 / NBRC 100887)</name>
    <dbReference type="NCBI Taxonomy" id="234621"/>
    <lineage>
        <taxon>Bacteria</taxon>
        <taxon>Bacillati</taxon>
        <taxon>Actinomycetota</taxon>
        <taxon>Actinomycetes</taxon>
        <taxon>Mycobacteriales</taxon>
        <taxon>Nocardiaceae</taxon>
        <taxon>Rhodococcus</taxon>
        <taxon>Rhodococcus erythropolis group</taxon>
    </lineage>
</organism>
<sequence length="120" mass="12164">MMLSTRGIRQADDGAVTVEAAIALASIVTVVVLCIGGVLAVSMQVRCVDAAREAARLVARGDRESAVATARRIAPQDASISVEIVDGFAVAVVSAESTLLPLVDISSEAVAAVESGVEEG</sequence>
<evidence type="ECO:0000259" key="2">
    <source>
        <dbReference type="Pfam" id="PF07811"/>
    </source>
</evidence>
<dbReference type="Proteomes" id="UP000002204">
    <property type="component" value="Chromosome"/>
</dbReference>
<proteinExistence type="predicted"/>
<dbReference type="InterPro" id="IPR049790">
    <property type="entry name" value="Rv3655c/TadE"/>
</dbReference>
<accession>C0ZNG4</accession>
<evidence type="ECO:0000256" key="1">
    <source>
        <dbReference type="SAM" id="Phobius"/>
    </source>
</evidence>
<keyword evidence="1" id="KW-0472">Membrane</keyword>
<dbReference type="Pfam" id="PF07811">
    <property type="entry name" value="TadE"/>
    <property type="match status" value="1"/>
</dbReference>
<dbReference type="eggNOG" id="ENOG5033A2X">
    <property type="taxonomic scope" value="Bacteria"/>
</dbReference>
<keyword evidence="1" id="KW-1133">Transmembrane helix</keyword>
<evidence type="ECO:0000313" key="4">
    <source>
        <dbReference type="Proteomes" id="UP000002204"/>
    </source>
</evidence>
<dbReference type="KEGG" id="rer:RER_05080"/>
<dbReference type="HOGENOM" id="CLU_116311_1_1_11"/>
<dbReference type="NCBIfam" id="NF041390">
    <property type="entry name" value="TadE_Rv3655c"/>
    <property type="match status" value="1"/>
</dbReference>